<dbReference type="InterPro" id="IPR050066">
    <property type="entry name" value="UvrABC_protein_C"/>
</dbReference>
<feature type="domain" description="UVR" evidence="8">
    <location>
        <begin position="196"/>
        <end position="231"/>
    </location>
</feature>
<evidence type="ECO:0000256" key="5">
    <source>
        <dbReference type="ARBA" id="ARBA00023204"/>
    </source>
</evidence>
<dbReference type="Gene3D" id="3.40.1440.10">
    <property type="entry name" value="GIY-YIG endonuclease"/>
    <property type="match status" value="1"/>
</dbReference>
<keyword evidence="5 7" id="KW-0234">DNA repair</keyword>
<dbReference type="PROSITE" id="PS50151">
    <property type="entry name" value="UVR"/>
    <property type="match status" value="1"/>
</dbReference>
<dbReference type="FunFam" id="3.40.1440.10:FF:000001">
    <property type="entry name" value="UvrABC system protein C"/>
    <property type="match status" value="1"/>
</dbReference>
<keyword evidence="12" id="KW-1185">Reference proteome</keyword>
<dbReference type="Pfam" id="PF02151">
    <property type="entry name" value="UVR"/>
    <property type="match status" value="1"/>
</dbReference>
<dbReference type="Proteomes" id="UP000095209">
    <property type="component" value="Unassembled WGS sequence"/>
</dbReference>
<organism evidence="11 12">
    <name type="scientific">Bacillus solimangrovi</name>
    <dbReference type="NCBI Taxonomy" id="1305675"/>
    <lineage>
        <taxon>Bacteria</taxon>
        <taxon>Bacillati</taxon>
        <taxon>Bacillota</taxon>
        <taxon>Bacilli</taxon>
        <taxon>Bacillales</taxon>
        <taxon>Bacillaceae</taxon>
        <taxon>Bacillus</taxon>
    </lineage>
</organism>
<gene>
    <name evidence="7" type="primary">uvrC</name>
    <name evidence="11" type="ORF">BFG57_03990</name>
</gene>
<evidence type="ECO:0000313" key="11">
    <source>
        <dbReference type="EMBL" id="OEH91902.1"/>
    </source>
</evidence>
<dbReference type="Pfam" id="PF22920">
    <property type="entry name" value="UvrC_RNaseH"/>
    <property type="match status" value="1"/>
</dbReference>
<evidence type="ECO:0000256" key="1">
    <source>
        <dbReference type="ARBA" id="ARBA00022490"/>
    </source>
</evidence>
<evidence type="ECO:0000256" key="4">
    <source>
        <dbReference type="ARBA" id="ARBA00022881"/>
    </source>
</evidence>
<dbReference type="GO" id="GO:0009381">
    <property type="term" value="F:excinuclease ABC activity"/>
    <property type="evidence" value="ECO:0007669"/>
    <property type="project" value="UniProtKB-UniRule"/>
</dbReference>
<dbReference type="InterPro" id="IPR036876">
    <property type="entry name" value="UVR_dom_sf"/>
</dbReference>
<feature type="domain" description="UvrC family homology region profile" evidence="10">
    <location>
        <begin position="247"/>
        <end position="466"/>
    </location>
</feature>
<dbReference type="Gene3D" id="4.10.860.10">
    <property type="entry name" value="UVR domain"/>
    <property type="match status" value="1"/>
</dbReference>
<dbReference type="Gene3D" id="3.30.420.340">
    <property type="entry name" value="UvrC, RNAse H endonuclease domain"/>
    <property type="match status" value="1"/>
</dbReference>
<dbReference type="InterPro" id="IPR047296">
    <property type="entry name" value="GIY-YIG_UvrC_Cho"/>
</dbReference>
<reference evidence="11 12" key="1">
    <citation type="submission" date="2016-08" db="EMBL/GenBank/DDBJ databases">
        <title>Genome of Bacillus solimangrovi GH2-4.</title>
        <authorList>
            <person name="Lim S."/>
            <person name="Kim B.-C."/>
        </authorList>
    </citation>
    <scope>NUCLEOTIDE SEQUENCE [LARGE SCALE GENOMIC DNA]</scope>
    <source>
        <strain evidence="11 12">GH2-4</strain>
    </source>
</reference>
<dbReference type="InterPro" id="IPR035901">
    <property type="entry name" value="GIY-YIG_endonuc_sf"/>
</dbReference>
<dbReference type="FunFam" id="3.30.420.340:FF:000002">
    <property type="entry name" value="UvrABC system protein C"/>
    <property type="match status" value="1"/>
</dbReference>
<evidence type="ECO:0000259" key="9">
    <source>
        <dbReference type="PROSITE" id="PS50164"/>
    </source>
</evidence>
<dbReference type="EMBL" id="MJEH01000044">
    <property type="protein sequence ID" value="OEH91902.1"/>
    <property type="molecule type" value="Genomic_DNA"/>
</dbReference>
<keyword evidence="3 7" id="KW-0228">DNA excision</keyword>
<keyword evidence="1 7" id="KW-0963">Cytoplasm</keyword>
<dbReference type="CDD" id="cd10434">
    <property type="entry name" value="GIY-YIG_UvrC_Cho"/>
    <property type="match status" value="1"/>
</dbReference>
<dbReference type="Pfam" id="PF08459">
    <property type="entry name" value="UvrC_RNaseH_dom"/>
    <property type="match status" value="1"/>
</dbReference>
<comment type="similarity">
    <text evidence="7">Belongs to the UvrC family.</text>
</comment>
<comment type="subcellular location">
    <subcellularLocation>
        <location evidence="7">Cytoplasm</location>
    </subcellularLocation>
</comment>
<evidence type="ECO:0000256" key="7">
    <source>
        <dbReference type="HAMAP-Rule" id="MF_00203"/>
    </source>
</evidence>
<feature type="domain" description="GIY-YIG" evidence="9">
    <location>
        <begin position="14"/>
        <end position="91"/>
    </location>
</feature>
<keyword evidence="2 7" id="KW-0227">DNA damage</keyword>
<dbReference type="InterPro" id="IPR004791">
    <property type="entry name" value="UvrC"/>
</dbReference>
<dbReference type="AlphaFoldDB" id="A0A1E5LCT6"/>
<dbReference type="InterPro" id="IPR001943">
    <property type="entry name" value="UVR_dom"/>
</dbReference>
<dbReference type="Pfam" id="PF14520">
    <property type="entry name" value="HHH_5"/>
    <property type="match status" value="1"/>
</dbReference>
<dbReference type="InterPro" id="IPR000305">
    <property type="entry name" value="GIY-YIG_endonuc"/>
</dbReference>
<dbReference type="SUPFAM" id="SSF82771">
    <property type="entry name" value="GIY-YIG endonuclease"/>
    <property type="match status" value="1"/>
</dbReference>
<dbReference type="GO" id="GO:0009380">
    <property type="term" value="C:excinuclease repair complex"/>
    <property type="evidence" value="ECO:0007669"/>
    <property type="project" value="InterPro"/>
</dbReference>
<proteinExistence type="inferred from homology"/>
<dbReference type="SUPFAM" id="SSF46600">
    <property type="entry name" value="C-terminal UvrC-binding domain of UvrB"/>
    <property type="match status" value="1"/>
</dbReference>
<dbReference type="PANTHER" id="PTHR30562:SF1">
    <property type="entry name" value="UVRABC SYSTEM PROTEIN C"/>
    <property type="match status" value="1"/>
</dbReference>
<evidence type="ECO:0000256" key="2">
    <source>
        <dbReference type="ARBA" id="ARBA00022763"/>
    </source>
</evidence>
<dbReference type="OrthoDB" id="9804933at2"/>
<dbReference type="InterPro" id="IPR001162">
    <property type="entry name" value="UvrC_RNase_H_dom"/>
</dbReference>
<comment type="function">
    <text evidence="7">The UvrABC repair system catalyzes the recognition and processing of DNA lesions. UvrC both incises the 5' and 3' sides of the lesion. The N-terminal half is responsible for the 3' incision and the C-terminal half is responsible for the 5' incision.</text>
</comment>
<comment type="caution">
    <text evidence="11">The sequence shown here is derived from an EMBL/GenBank/DDBJ whole genome shotgun (WGS) entry which is preliminary data.</text>
</comment>
<protein>
    <recommendedName>
        <fullName evidence="7">UvrABC system protein C</fullName>
        <shortName evidence="7">Protein UvrC</shortName>
    </recommendedName>
    <alternativeName>
        <fullName evidence="7">Excinuclease ABC subunit C</fullName>
    </alternativeName>
</protein>
<dbReference type="SMART" id="SM00465">
    <property type="entry name" value="GIYc"/>
    <property type="match status" value="1"/>
</dbReference>
<dbReference type="RefSeq" id="WP_069718188.1">
    <property type="nucleotide sequence ID" value="NZ_MJEH01000044.1"/>
</dbReference>
<keyword evidence="4 7" id="KW-0267">Excision nuclease</keyword>
<dbReference type="Gene3D" id="1.10.150.20">
    <property type="entry name" value="5' to 3' exonuclease, C-terminal subdomain"/>
    <property type="match status" value="1"/>
</dbReference>
<evidence type="ECO:0000256" key="3">
    <source>
        <dbReference type="ARBA" id="ARBA00022769"/>
    </source>
</evidence>
<keyword evidence="6 7" id="KW-0742">SOS response</keyword>
<dbReference type="NCBIfam" id="TIGR00194">
    <property type="entry name" value="uvrC"/>
    <property type="match status" value="1"/>
</dbReference>
<accession>A0A1E5LCT6</accession>
<dbReference type="NCBIfam" id="NF001824">
    <property type="entry name" value="PRK00558.1-5"/>
    <property type="match status" value="1"/>
</dbReference>
<dbReference type="Pfam" id="PF01541">
    <property type="entry name" value="GIY-YIG"/>
    <property type="match status" value="1"/>
</dbReference>
<dbReference type="PANTHER" id="PTHR30562">
    <property type="entry name" value="UVRC/OXIDOREDUCTASE"/>
    <property type="match status" value="1"/>
</dbReference>
<evidence type="ECO:0000313" key="12">
    <source>
        <dbReference type="Proteomes" id="UP000095209"/>
    </source>
</evidence>
<dbReference type="HAMAP" id="MF_00203">
    <property type="entry name" value="UvrC"/>
    <property type="match status" value="1"/>
</dbReference>
<evidence type="ECO:0000259" key="10">
    <source>
        <dbReference type="PROSITE" id="PS50165"/>
    </source>
</evidence>
<dbReference type="SUPFAM" id="SSF47781">
    <property type="entry name" value="RuvA domain 2-like"/>
    <property type="match status" value="1"/>
</dbReference>
<dbReference type="PROSITE" id="PS50164">
    <property type="entry name" value="GIY_YIG"/>
    <property type="match status" value="1"/>
</dbReference>
<dbReference type="GO" id="GO:0003677">
    <property type="term" value="F:DNA binding"/>
    <property type="evidence" value="ECO:0007669"/>
    <property type="project" value="UniProtKB-UniRule"/>
</dbReference>
<dbReference type="GO" id="GO:0009432">
    <property type="term" value="P:SOS response"/>
    <property type="evidence" value="ECO:0007669"/>
    <property type="project" value="UniProtKB-UniRule"/>
</dbReference>
<comment type="subunit">
    <text evidence="7">Interacts with UvrB in an incision complex.</text>
</comment>
<dbReference type="GO" id="GO:0005737">
    <property type="term" value="C:cytoplasm"/>
    <property type="evidence" value="ECO:0007669"/>
    <property type="project" value="UniProtKB-SubCell"/>
</dbReference>
<evidence type="ECO:0000256" key="6">
    <source>
        <dbReference type="ARBA" id="ARBA00023236"/>
    </source>
</evidence>
<dbReference type="STRING" id="1305675.BFG57_03990"/>
<dbReference type="PROSITE" id="PS50165">
    <property type="entry name" value="UVRC"/>
    <property type="match status" value="1"/>
</dbReference>
<dbReference type="InterPro" id="IPR038476">
    <property type="entry name" value="UvrC_RNase_H_dom_sf"/>
</dbReference>
<dbReference type="InterPro" id="IPR010994">
    <property type="entry name" value="RuvA_2-like"/>
</dbReference>
<dbReference type="GO" id="GO:0006289">
    <property type="term" value="P:nucleotide-excision repair"/>
    <property type="evidence" value="ECO:0007669"/>
    <property type="project" value="UniProtKB-UniRule"/>
</dbReference>
<sequence>MKELLKEKLAILPDQPGCYLMKDKQGTVIYVGKAKVLKNRVRSYFTGSHEGKTLRLVSEICDFEYIITSSDIEALLLELNLIKKYDPKYNVMLKDDKSYPYIKITNERHPRLITTRSVKKDGGKYFGPYPNVQAANETKKLLDRLYPLRKCSKLPDRVCLYYHIGQCLAPCVKEISKETNQEIVQDITRFLKGGYQEIKKEIKEKMVHASEDLEFERAKEYRDQIVHIEAVMEKQKMALNDLTDRDVFGYAFDKGWMCVQVFFIRQGKLIERDVSLFPIYDVAEEDFLTFLGQFYLNKNHIKPKEIFLPDSVSKDFAEQLLNIKVHQPQRGQKKDLVKLAIKNATIALKEKFSLIERDEERTIKAVENLGLQLNIETPHRIEAFDNSNIQGTNPVSAMITFIDGKPSKKDYRKYKVKTVEGPDDYASMREVIRRRYTRVLKDNLPLPDLIIVDGGKAHMQGAIDVLENELGLDIPLCGLAKDEKHRTSELLYGNPPQPVSLARNSQEFYLLQRIQDEVHRFAITFHRQVRGKTAFKSSLDDIPGIGEKRKRSLLKTFGSITKLKEATCEDLQDAGLPRRVAEDVIEYLTKK</sequence>
<evidence type="ECO:0000259" key="8">
    <source>
        <dbReference type="PROSITE" id="PS50151"/>
    </source>
</evidence>
<name>A0A1E5LCT6_9BACI</name>